<keyword evidence="2" id="KW-1185">Reference proteome</keyword>
<comment type="caution">
    <text evidence="1">The sequence shown here is derived from an EMBL/GenBank/DDBJ whole genome shotgun (WGS) entry which is preliminary data.</text>
</comment>
<evidence type="ECO:0000313" key="2">
    <source>
        <dbReference type="Proteomes" id="UP000826234"/>
    </source>
</evidence>
<evidence type="ECO:0000313" key="1">
    <source>
        <dbReference type="EMBL" id="KAH0617921.1"/>
    </source>
</evidence>
<proteinExistence type="predicted"/>
<reference evidence="1 2" key="1">
    <citation type="journal article" date="2022" name="Gigascience">
        <title>A chromosome-level genome assembly and annotation of the desert horned lizard, Phrynosoma platyrhinos, provides insight into chromosomal rearrangements among reptiles.</title>
        <authorList>
            <person name="Koochekian N."/>
            <person name="Ascanio A."/>
            <person name="Farleigh K."/>
            <person name="Card D.C."/>
            <person name="Schield D.R."/>
            <person name="Castoe T.A."/>
            <person name="Jezkova T."/>
        </authorList>
    </citation>
    <scope>NUCLEOTIDE SEQUENCE [LARGE SCALE GENOMIC DNA]</scope>
    <source>
        <strain evidence="1">NK-2021</strain>
    </source>
</reference>
<gene>
    <name evidence="1" type="ORF">JD844_016673</name>
</gene>
<protein>
    <submittedName>
        <fullName evidence="1">Uncharacterized protein</fullName>
    </submittedName>
</protein>
<organism evidence="1 2">
    <name type="scientific">Phrynosoma platyrhinos</name>
    <name type="common">Desert horned lizard</name>
    <dbReference type="NCBI Taxonomy" id="52577"/>
    <lineage>
        <taxon>Eukaryota</taxon>
        <taxon>Metazoa</taxon>
        <taxon>Chordata</taxon>
        <taxon>Craniata</taxon>
        <taxon>Vertebrata</taxon>
        <taxon>Euteleostomi</taxon>
        <taxon>Lepidosauria</taxon>
        <taxon>Squamata</taxon>
        <taxon>Bifurcata</taxon>
        <taxon>Unidentata</taxon>
        <taxon>Episquamata</taxon>
        <taxon>Toxicofera</taxon>
        <taxon>Iguania</taxon>
        <taxon>Phrynosomatidae</taxon>
        <taxon>Phrynosomatinae</taxon>
        <taxon>Phrynosoma</taxon>
    </lineage>
</organism>
<dbReference type="EMBL" id="JAIPUX010005289">
    <property type="protein sequence ID" value="KAH0617921.1"/>
    <property type="molecule type" value="Genomic_DNA"/>
</dbReference>
<dbReference type="Proteomes" id="UP000826234">
    <property type="component" value="Unassembled WGS sequence"/>
</dbReference>
<accession>A0ABQ7SKP4</accession>
<sequence>MGDLSVSEIWHHLNAVPFETGGLSSMHLEKEIKPQQPCDGAIKVDIKAVLIQSTIEKGWRHLPKDRDCKGFGCAFRQLTNSKKMRRLDTISNSIKASFSIAKLKSRLHKPKQLKHNRTYKKQNVWESLKTTS</sequence>
<name>A0ABQ7SKP4_PHRPL</name>